<sequence>MSDSAMGLSQDSSNVTMRAEGSHSQHNETKHNGYALTKEKTLPLRNRFDSLQALTDDSPQAAKV</sequence>
<reference evidence="2" key="1">
    <citation type="submission" date="2019-12" db="EMBL/GenBank/DDBJ databases">
        <title>Genome sequencing and annotation of Brassica cretica.</title>
        <authorList>
            <person name="Studholme D.J."/>
            <person name="Sarris P."/>
        </authorList>
    </citation>
    <scope>NUCLEOTIDE SEQUENCE</scope>
    <source>
        <strain evidence="2">PFS-109/04</strain>
        <tissue evidence="2">Leaf</tissue>
    </source>
</reference>
<evidence type="ECO:0000313" key="3">
    <source>
        <dbReference type="Proteomes" id="UP000712600"/>
    </source>
</evidence>
<proteinExistence type="predicted"/>
<feature type="region of interest" description="Disordered" evidence="1">
    <location>
        <begin position="1"/>
        <end position="41"/>
    </location>
</feature>
<accession>A0A8S9SMI8</accession>
<evidence type="ECO:0000313" key="2">
    <source>
        <dbReference type="EMBL" id="KAF3602037.1"/>
    </source>
</evidence>
<feature type="compositionally biased region" description="Basic and acidic residues" evidence="1">
    <location>
        <begin position="20"/>
        <end position="41"/>
    </location>
</feature>
<feature type="compositionally biased region" description="Polar residues" evidence="1">
    <location>
        <begin position="1"/>
        <end position="16"/>
    </location>
</feature>
<organism evidence="2 3">
    <name type="scientific">Brassica cretica</name>
    <name type="common">Mustard</name>
    <dbReference type="NCBI Taxonomy" id="69181"/>
    <lineage>
        <taxon>Eukaryota</taxon>
        <taxon>Viridiplantae</taxon>
        <taxon>Streptophyta</taxon>
        <taxon>Embryophyta</taxon>
        <taxon>Tracheophyta</taxon>
        <taxon>Spermatophyta</taxon>
        <taxon>Magnoliopsida</taxon>
        <taxon>eudicotyledons</taxon>
        <taxon>Gunneridae</taxon>
        <taxon>Pentapetalae</taxon>
        <taxon>rosids</taxon>
        <taxon>malvids</taxon>
        <taxon>Brassicales</taxon>
        <taxon>Brassicaceae</taxon>
        <taxon>Brassiceae</taxon>
        <taxon>Brassica</taxon>
    </lineage>
</organism>
<dbReference type="Proteomes" id="UP000712600">
    <property type="component" value="Unassembled WGS sequence"/>
</dbReference>
<gene>
    <name evidence="2" type="ORF">F2Q69_00037801</name>
</gene>
<dbReference type="EMBL" id="QGKX02000004">
    <property type="protein sequence ID" value="KAF3602037.1"/>
    <property type="molecule type" value="Genomic_DNA"/>
</dbReference>
<comment type="caution">
    <text evidence="2">The sequence shown here is derived from an EMBL/GenBank/DDBJ whole genome shotgun (WGS) entry which is preliminary data.</text>
</comment>
<evidence type="ECO:0000256" key="1">
    <source>
        <dbReference type="SAM" id="MobiDB-lite"/>
    </source>
</evidence>
<name>A0A8S9SMI8_BRACR</name>
<protein>
    <submittedName>
        <fullName evidence="2">Uncharacterized protein</fullName>
    </submittedName>
</protein>
<dbReference type="AlphaFoldDB" id="A0A8S9SMI8"/>